<dbReference type="SUPFAM" id="SSF81593">
    <property type="entry name" value="Nucleotidyltransferase substrate binding subunit/domain"/>
    <property type="match status" value="1"/>
</dbReference>
<dbReference type="AlphaFoldDB" id="A0A078KZR7"/>
<accession>A0A078KZR7</accession>
<evidence type="ECO:0000259" key="1">
    <source>
        <dbReference type="Pfam" id="PF05168"/>
    </source>
</evidence>
<dbReference type="RefSeq" id="WP_043873869.1">
    <property type="nucleotide sequence ID" value="NZ_CCVW01000002.1"/>
</dbReference>
<dbReference type="STRING" id="1034943.BN59_01587"/>
<evidence type="ECO:0000313" key="3">
    <source>
        <dbReference type="Proteomes" id="UP000044071"/>
    </source>
</evidence>
<dbReference type="InterPro" id="IPR007842">
    <property type="entry name" value="HEPN_dom"/>
</dbReference>
<dbReference type="Gene3D" id="1.20.120.330">
    <property type="entry name" value="Nucleotidyltransferases domain 2"/>
    <property type="match status" value="1"/>
</dbReference>
<dbReference type="EMBL" id="CCSB01000002">
    <property type="protein sequence ID" value="CDZ77304.1"/>
    <property type="molecule type" value="Genomic_DNA"/>
</dbReference>
<name>A0A078KZR7_9GAMM</name>
<sequence>MTKNFKKDDGYLEEDFLHFGYDHIDTGLYLLKSGEPSQFDSAGTLIHLGFEQILKAWLLHYFKEFPNKHSLINLVNLLPEIKLNEQFKCTLEKLDEYFLLRYPRRVEGPIEIGDDDVVGHRQFKF</sequence>
<gene>
    <name evidence="2" type="ORF">BN59_01587</name>
</gene>
<feature type="domain" description="HEPN" evidence="1">
    <location>
        <begin position="38"/>
        <end position="107"/>
    </location>
</feature>
<protein>
    <submittedName>
        <fullName evidence="2">HEPN domain protein</fullName>
    </submittedName>
</protein>
<dbReference type="Proteomes" id="UP000044071">
    <property type="component" value="Unassembled WGS sequence"/>
</dbReference>
<organism evidence="2 3">
    <name type="scientific">Legionella massiliensis</name>
    <dbReference type="NCBI Taxonomy" id="1034943"/>
    <lineage>
        <taxon>Bacteria</taxon>
        <taxon>Pseudomonadati</taxon>
        <taxon>Pseudomonadota</taxon>
        <taxon>Gammaproteobacteria</taxon>
        <taxon>Legionellales</taxon>
        <taxon>Legionellaceae</taxon>
        <taxon>Legionella</taxon>
    </lineage>
</organism>
<proteinExistence type="predicted"/>
<keyword evidence="3" id="KW-1185">Reference proteome</keyword>
<dbReference type="OrthoDB" id="9888006at2"/>
<evidence type="ECO:0000313" key="2">
    <source>
        <dbReference type="EMBL" id="CDZ77304.1"/>
    </source>
</evidence>
<dbReference type="Pfam" id="PF05168">
    <property type="entry name" value="HEPN"/>
    <property type="match status" value="1"/>
</dbReference>
<reference evidence="2 3" key="1">
    <citation type="submission" date="2014-06" db="EMBL/GenBank/DDBJ databases">
        <authorList>
            <person name="Urmite Genomes Urmite Genomes"/>
        </authorList>
    </citation>
    <scope>NUCLEOTIDE SEQUENCE [LARGE SCALE GENOMIC DNA]</scope>
</reference>